<feature type="domain" description="NACHT" evidence="7">
    <location>
        <begin position="4"/>
        <end position="138"/>
    </location>
</feature>
<dbReference type="Proteomes" id="UP001529510">
    <property type="component" value="Unassembled WGS sequence"/>
</dbReference>
<keyword evidence="9" id="KW-1185">Reference proteome</keyword>
<sequence>QEIKTVLTKGVAGIGKTISVQKFVLDWAEGKENQDISFIFPLPFREMNLKEKEKLSLMGLLNEFFPETKGLNLTRKNKFKVLFILDGLDECRLPLNFEGNEMWSDVSSPASLDVLLTNLIKGNLLPSALIWITTRPAAACKIPPDCIDRLTEVRGFNDAQKDEYFKKRFTDENLAKEIIDHVKQSKSLFIMCHIPVFCWISATVLQNILEEKINNCLKNNQADDASKSLQESNTEDPPKTLTQMYTHFLRFQIQQSRRKYDGKYTPDVSWDKDAVLSLGKLAFQELERNNVMFYESDLKACGIDVYEASVYSGMCTQIFKEETGIMLGTMYCFVHLSFQEFIAALYAHLFLDLNKKSVFVHESTEQENGNETMINLLKTAVDKALESDIGHLDLFLRFLLGLSLQSNRRLLQGLLTRQDDNAKSKKEIVEYIKQKLGNNLSPERSINLFYCLNELNDQTLVKEIQTHLNKGSLSSADLSPAQWSALAFVLLTSEKDLEKFELEKFKKSDECLIRLSAVIKTSKRAL</sequence>
<dbReference type="FunFam" id="3.40.50.300:FF:000210">
    <property type="entry name" value="Si:dkey-16p6.1"/>
    <property type="match status" value="1"/>
</dbReference>
<keyword evidence="2" id="KW-0963">Cytoplasm</keyword>
<dbReference type="Pfam" id="PF17779">
    <property type="entry name" value="WHD_NOD2"/>
    <property type="match status" value="1"/>
</dbReference>
<dbReference type="Pfam" id="PF05729">
    <property type="entry name" value="NACHT"/>
    <property type="match status" value="1"/>
</dbReference>
<dbReference type="SUPFAM" id="SSF52047">
    <property type="entry name" value="RNI-like"/>
    <property type="match status" value="1"/>
</dbReference>
<dbReference type="InterPro" id="IPR051261">
    <property type="entry name" value="NLR"/>
</dbReference>
<gene>
    <name evidence="8" type="ORF">M9458_044628</name>
</gene>
<dbReference type="PANTHER" id="PTHR24106">
    <property type="entry name" value="NACHT, LRR AND CARD DOMAINS-CONTAINING"/>
    <property type="match status" value="1"/>
</dbReference>
<dbReference type="GO" id="GO:0005737">
    <property type="term" value="C:cytoplasm"/>
    <property type="evidence" value="ECO:0007669"/>
    <property type="project" value="UniProtKB-SubCell"/>
</dbReference>
<dbReference type="InterPro" id="IPR041075">
    <property type="entry name" value="NOD1/2_WH"/>
</dbReference>
<proteinExistence type="predicted"/>
<evidence type="ECO:0000259" key="7">
    <source>
        <dbReference type="PROSITE" id="PS50837"/>
    </source>
</evidence>
<evidence type="ECO:0000313" key="9">
    <source>
        <dbReference type="Proteomes" id="UP001529510"/>
    </source>
</evidence>
<keyword evidence="5" id="KW-0547">Nucleotide-binding</keyword>
<feature type="non-terminal residue" evidence="8">
    <location>
        <position position="1"/>
    </location>
</feature>
<accession>A0ABD0NGM1</accession>
<dbReference type="Pfam" id="PF17776">
    <property type="entry name" value="NLRC4_HD2"/>
    <property type="match status" value="1"/>
</dbReference>
<organism evidence="8 9">
    <name type="scientific">Cirrhinus mrigala</name>
    <name type="common">Mrigala</name>
    <dbReference type="NCBI Taxonomy" id="683832"/>
    <lineage>
        <taxon>Eukaryota</taxon>
        <taxon>Metazoa</taxon>
        <taxon>Chordata</taxon>
        <taxon>Craniata</taxon>
        <taxon>Vertebrata</taxon>
        <taxon>Euteleostomi</taxon>
        <taxon>Actinopterygii</taxon>
        <taxon>Neopterygii</taxon>
        <taxon>Teleostei</taxon>
        <taxon>Ostariophysi</taxon>
        <taxon>Cypriniformes</taxon>
        <taxon>Cyprinidae</taxon>
        <taxon>Labeoninae</taxon>
        <taxon>Labeonini</taxon>
        <taxon>Cirrhinus</taxon>
    </lineage>
</organism>
<dbReference type="InterPro" id="IPR027417">
    <property type="entry name" value="P-loop_NTPase"/>
</dbReference>
<dbReference type="InterPro" id="IPR041267">
    <property type="entry name" value="NLRP_HD2"/>
</dbReference>
<dbReference type="EMBL" id="JAMKFB020000022">
    <property type="protein sequence ID" value="KAL0160903.1"/>
    <property type="molecule type" value="Genomic_DNA"/>
</dbReference>
<dbReference type="AlphaFoldDB" id="A0ABD0NGM1"/>
<feature type="non-terminal residue" evidence="8">
    <location>
        <position position="526"/>
    </location>
</feature>
<comment type="subcellular location">
    <subcellularLocation>
        <location evidence="1">Cytoplasm</location>
    </subcellularLocation>
</comment>
<evidence type="ECO:0000256" key="1">
    <source>
        <dbReference type="ARBA" id="ARBA00004496"/>
    </source>
</evidence>
<keyword evidence="4" id="KW-0677">Repeat</keyword>
<evidence type="ECO:0000256" key="3">
    <source>
        <dbReference type="ARBA" id="ARBA00022614"/>
    </source>
</evidence>
<dbReference type="PROSITE" id="PS50837">
    <property type="entry name" value="NACHT"/>
    <property type="match status" value="1"/>
</dbReference>
<evidence type="ECO:0000256" key="2">
    <source>
        <dbReference type="ARBA" id="ARBA00022490"/>
    </source>
</evidence>
<evidence type="ECO:0000256" key="6">
    <source>
        <dbReference type="ARBA" id="ARBA00022840"/>
    </source>
</evidence>
<comment type="caution">
    <text evidence="8">The sequence shown here is derived from an EMBL/GenBank/DDBJ whole genome shotgun (WGS) entry which is preliminary data.</text>
</comment>
<dbReference type="InterPro" id="IPR007111">
    <property type="entry name" value="NACHT_NTPase"/>
</dbReference>
<reference evidence="8 9" key="1">
    <citation type="submission" date="2024-05" db="EMBL/GenBank/DDBJ databases">
        <title>Genome sequencing and assembly of Indian major carp, Cirrhinus mrigala (Hamilton, 1822).</title>
        <authorList>
            <person name="Mohindra V."/>
            <person name="Chowdhury L.M."/>
            <person name="Lal K."/>
            <person name="Jena J.K."/>
        </authorList>
    </citation>
    <scope>NUCLEOTIDE SEQUENCE [LARGE SCALE GENOMIC DNA]</scope>
    <source>
        <strain evidence="8">CM1030</strain>
        <tissue evidence="8">Blood</tissue>
    </source>
</reference>
<keyword evidence="6" id="KW-0067">ATP-binding</keyword>
<name>A0ABD0NGM1_CIRMR</name>
<evidence type="ECO:0000256" key="4">
    <source>
        <dbReference type="ARBA" id="ARBA00022737"/>
    </source>
</evidence>
<dbReference type="Gene3D" id="3.40.50.300">
    <property type="entry name" value="P-loop containing nucleotide triphosphate hydrolases"/>
    <property type="match status" value="1"/>
</dbReference>
<evidence type="ECO:0000313" key="8">
    <source>
        <dbReference type="EMBL" id="KAL0160903.1"/>
    </source>
</evidence>
<keyword evidence="3" id="KW-0433">Leucine-rich repeat</keyword>
<evidence type="ECO:0000256" key="5">
    <source>
        <dbReference type="ARBA" id="ARBA00022741"/>
    </source>
</evidence>
<dbReference type="GO" id="GO:0005524">
    <property type="term" value="F:ATP binding"/>
    <property type="evidence" value="ECO:0007669"/>
    <property type="project" value="UniProtKB-KW"/>
</dbReference>
<protein>
    <recommendedName>
        <fullName evidence="7">NACHT domain-containing protein</fullName>
    </recommendedName>
</protein>